<feature type="transmembrane region" description="Helical" evidence="5">
    <location>
        <begin position="165"/>
        <end position="187"/>
    </location>
</feature>
<gene>
    <name evidence="6" type="ORF">CLAC_03785</name>
</gene>
<keyword evidence="4 5" id="KW-0472">Membrane</keyword>
<feature type="transmembrane region" description="Helical" evidence="5">
    <location>
        <begin position="44"/>
        <end position="66"/>
    </location>
</feature>
<comment type="subcellular location">
    <subcellularLocation>
        <location evidence="1">Membrane</location>
        <topology evidence="1">Multi-pass membrane protein</topology>
    </subcellularLocation>
</comment>
<dbReference type="Pfam" id="PF01758">
    <property type="entry name" value="SBF"/>
    <property type="match status" value="1"/>
</dbReference>
<evidence type="ECO:0000313" key="6">
    <source>
        <dbReference type="EMBL" id="ALA66973.1"/>
    </source>
</evidence>
<sequence length="326" mass="34020">MSTSSNTVVSKEDSSAKLAVTVFPVIILVAFALGFLLPEAVKPYSGQVTIALGIIMFGMGLTLTLPDFGYVAKRPLPVLIGVIAQFVIMPALAIMLVKVFGLPSELAVGVVLVGSAPGGTSSNVISYLAKGDVALSVAMTTISTLLAPIFTPLLTLWLAGQYLPVSASAMSISIVKMVLVPVVLGLVVRMLLRKNVDKILPALPWISVFGIAYVVAAVVSKSADTLAQAGLLVLAIVFLHNALGYVLGYFAAKLLKLDESAARTTSVEVGMQNSGLAATLATTYFSPLSALPAAVFSVWHNISGGLLALLYRRADARKQTRGSSQS</sequence>
<feature type="transmembrane region" description="Helical" evidence="5">
    <location>
        <begin position="199"/>
        <end position="219"/>
    </location>
</feature>
<feature type="transmembrane region" description="Helical" evidence="5">
    <location>
        <begin position="231"/>
        <end position="252"/>
    </location>
</feature>
<evidence type="ECO:0000256" key="3">
    <source>
        <dbReference type="ARBA" id="ARBA00022989"/>
    </source>
</evidence>
<keyword evidence="3 5" id="KW-1133">Transmembrane helix</keyword>
<keyword evidence="2 5" id="KW-0812">Transmembrane</keyword>
<dbReference type="AlphaFoldDB" id="A0A0K2GZ62"/>
<dbReference type="PANTHER" id="PTHR10361:SF28">
    <property type="entry name" value="P3 PROTEIN-RELATED"/>
    <property type="match status" value="1"/>
</dbReference>
<evidence type="ECO:0000256" key="2">
    <source>
        <dbReference type="ARBA" id="ARBA00022692"/>
    </source>
</evidence>
<dbReference type="Proteomes" id="UP000058446">
    <property type="component" value="Chromosome"/>
</dbReference>
<feature type="transmembrane region" description="Helical" evidence="5">
    <location>
        <begin position="18"/>
        <end position="38"/>
    </location>
</feature>
<dbReference type="KEGG" id="clw:CLAC_03785"/>
<dbReference type="PANTHER" id="PTHR10361">
    <property type="entry name" value="SODIUM-BILE ACID COTRANSPORTER"/>
    <property type="match status" value="1"/>
</dbReference>
<accession>A0A0K2GZ62</accession>
<reference evidence="6 7" key="1">
    <citation type="submission" date="2013-10" db="EMBL/GenBank/DDBJ databases">
        <title>Complete genome sequence of Corynebacterium lactis DSM 45799(T), isolated from raw cow milk.</title>
        <authorList>
            <person name="Ruckert C."/>
            <person name="Albersmeier A."/>
            <person name="Lipski A."/>
            <person name="Kalinowski J."/>
        </authorList>
    </citation>
    <scope>NUCLEOTIDE SEQUENCE [LARGE SCALE GENOMIC DNA]</scope>
    <source>
        <strain evidence="6 7">RW2-5</strain>
    </source>
</reference>
<feature type="transmembrane region" description="Helical" evidence="5">
    <location>
        <begin position="78"/>
        <end position="100"/>
    </location>
</feature>
<dbReference type="InterPro" id="IPR002657">
    <property type="entry name" value="BilAc:Na_symport/Acr3"/>
</dbReference>
<feature type="transmembrane region" description="Helical" evidence="5">
    <location>
        <begin position="291"/>
        <end position="311"/>
    </location>
</feature>
<dbReference type="PATRIC" id="fig|1408189.4.peg.756"/>
<evidence type="ECO:0000313" key="7">
    <source>
        <dbReference type="Proteomes" id="UP000058446"/>
    </source>
</evidence>
<dbReference type="InterPro" id="IPR004710">
    <property type="entry name" value="Bilac:Na_transpt"/>
</dbReference>
<dbReference type="GO" id="GO:0016020">
    <property type="term" value="C:membrane"/>
    <property type="evidence" value="ECO:0007669"/>
    <property type="project" value="UniProtKB-SubCell"/>
</dbReference>
<evidence type="ECO:0000256" key="5">
    <source>
        <dbReference type="SAM" id="Phobius"/>
    </source>
</evidence>
<evidence type="ECO:0000256" key="1">
    <source>
        <dbReference type="ARBA" id="ARBA00004141"/>
    </source>
</evidence>
<protein>
    <submittedName>
        <fullName evidence="6">Na+-dependent transporter</fullName>
    </submittedName>
</protein>
<name>A0A0K2GZ62_9CORY</name>
<dbReference type="RefSeq" id="WP_053411752.1">
    <property type="nucleotide sequence ID" value="NZ_CP006841.1"/>
</dbReference>
<feature type="transmembrane region" description="Helical" evidence="5">
    <location>
        <begin position="135"/>
        <end position="159"/>
    </location>
</feature>
<dbReference type="OrthoDB" id="9806785at2"/>
<feature type="transmembrane region" description="Helical" evidence="5">
    <location>
        <begin position="106"/>
        <end position="128"/>
    </location>
</feature>
<organism evidence="6 7">
    <name type="scientific">Corynebacterium lactis RW2-5</name>
    <dbReference type="NCBI Taxonomy" id="1408189"/>
    <lineage>
        <taxon>Bacteria</taxon>
        <taxon>Bacillati</taxon>
        <taxon>Actinomycetota</taxon>
        <taxon>Actinomycetes</taxon>
        <taxon>Mycobacteriales</taxon>
        <taxon>Corynebacteriaceae</taxon>
        <taxon>Corynebacterium</taxon>
    </lineage>
</organism>
<dbReference type="InterPro" id="IPR038770">
    <property type="entry name" value="Na+/solute_symporter_sf"/>
</dbReference>
<keyword evidence="7" id="KW-1185">Reference proteome</keyword>
<dbReference type="EMBL" id="CP006841">
    <property type="protein sequence ID" value="ALA66973.1"/>
    <property type="molecule type" value="Genomic_DNA"/>
</dbReference>
<dbReference type="Gene3D" id="1.20.1530.20">
    <property type="match status" value="1"/>
</dbReference>
<evidence type="ECO:0000256" key="4">
    <source>
        <dbReference type="ARBA" id="ARBA00023136"/>
    </source>
</evidence>
<proteinExistence type="predicted"/>